<dbReference type="PIRSF" id="PIRSF500210">
    <property type="entry name" value="FBPtase"/>
    <property type="match status" value="1"/>
</dbReference>
<comment type="caution">
    <text evidence="9">Lacks conserved residue(s) required for the propagation of feature annotation.</text>
</comment>
<gene>
    <name evidence="9" type="primary">fbp</name>
    <name evidence="13" type="ORF">ACFOEB_16915</name>
</gene>
<comment type="subunit">
    <text evidence="9">Homotetramer.</text>
</comment>
<dbReference type="PROSITE" id="PS00124">
    <property type="entry name" value="FBPASE"/>
    <property type="match status" value="1"/>
</dbReference>
<dbReference type="InterPro" id="IPR000146">
    <property type="entry name" value="FBPase_class-1"/>
</dbReference>
<dbReference type="Gene3D" id="3.30.540.10">
    <property type="entry name" value="Fructose-1,6-Bisphosphatase, subunit A, domain 1"/>
    <property type="match status" value="1"/>
</dbReference>
<evidence type="ECO:0000259" key="11">
    <source>
        <dbReference type="Pfam" id="PF00316"/>
    </source>
</evidence>
<feature type="binding site" evidence="9">
    <location>
        <position position="197"/>
    </location>
    <ligand>
        <name>substrate</name>
    </ligand>
</feature>
<comment type="subcellular location">
    <subcellularLocation>
        <location evidence="9">Cytoplasm</location>
    </subcellularLocation>
</comment>
<feature type="domain" description="Fructose-1-6-bisphosphatase class 1 C-terminal" evidence="12">
    <location>
        <begin position="190"/>
        <end position="316"/>
    </location>
</feature>
<reference evidence="14" key="1">
    <citation type="journal article" date="2019" name="Int. J. Syst. Evol. Microbiol.">
        <title>The Global Catalogue of Microorganisms (GCM) 10K type strain sequencing project: providing services to taxonomists for standard genome sequencing and annotation.</title>
        <authorList>
            <consortium name="The Broad Institute Genomics Platform"/>
            <consortium name="The Broad Institute Genome Sequencing Center for Infectious Disease"/>
            <person name="Wu L."/>
            <person name="Ma J."/>
        </authorList>
    </citation>
    <scope>NUCLEOTIDE SEQUENCE [LARGE SCALE GENOMIC DNA]</scope>
    <source>
        <strain evidence="14">KCTC 52141</strain>
    </source>
</reference>
<dbReference type="GO" id="GO:0042132">
    <property type="term" value="F:fructose 1,6-bisphosphate 1-phosphatase activity"/>
    <property type="evidence" value="ECO:0007669"/>
    <property type="project" value="UniProtKB-EC"/>
</dbReference>
<evidence type="ECO:0000256" key="10">
    <source>
        <dbReference type="RuleBase" id="RU000508"/>
    </source>
</evidence>
<comment type="similarity">
    <text evidence="3 9 10">Belongs to the FBPase class 1 family.</text>
</comment>
<keyword evidence="6 9" id="KW-0378">Hydrolase</keyword>
<proteinExistence type="inferred from homology"/>
<dbReference type="Gene3D" id="3.40.190.80">
    <property type="match status" value="1"/>
</dbReference>
<dbReference type="SUPFAM" id="SSF56655">
    <property type="entry name" value="Carbohydrate phosphatase"/>
    <property type="match status" value="1"/>
</dbReference>
<feature type="binding site" evidence="9">
    <location>
        <position position="103"/>
    </location>
    <ligand>
        <name>Mg(2+)</name>
        <dbReference type="ChEBI" id="CHEBI:18420"/>
        <label>2</label>
    </ligand>
</feature>
<dbReference type="InterPro" id="IPR020548">
    <property type="entry name" value="Fructose_bisphosphatase_AS"/>
</dbReference>
<comment type="catalytic activity">
    <reaction evidence="1 9">
        <text>beta-D-fructose 1,6-bisphosphate + H2O = beta-D-fructose 6-phosphate + phosphate</text>
        <dbReference type="Rhea" id="RHEA:11064"/>
        <dbReference type="ChEBI" id="CHEBI:15377"/>
        <dbReference type="ChEBI" id="CHEBI:32966"/>
        <dbReference type="ChEBI" id="CHEBI:43474"/>
        <dbReference type="ChEBI" id="CHEBI:57634"/>
        <dbReference type="EC" id="3.1.3.11"/>
    </reaction>
</comment>
<dbReference type="Pfam" id="PF18913">
    <property type="entry name" value="FBPase_C"/>
    <property type="match status" value="1"/>
</dbReference>
<dbReference type="HAMAP" id="MF_01855">
    <property type="entry name" value="FBPase_class1"/>
    <property type="match status" value="1"/>
</dbReference>
<feature type="domain" description="Fructose-1-6-bisphosphatase class I N-terminal" evidence="11">
    <location>
        <begin position="6"/>
        <end position="182"/>
    </location>
</feature>
<dbReference type="NCBIfam" id="NF006779">
    <property type="entry name" value="PRK09293.1-3"/>
    <property type="match status" value="1"/>
</dbReference>
<evidence type="ECO:0000256" key="4">
    <source>
        <dbReference type="ARBA" id="ARBA00022490"/>
    </source>
</evidence>
<dbReference type="PANTHER" id="PTHR11556:SF35">
    <property type="entry name" value="SEDOHEPTULOSE-1,7-BISPHOSPHATASE, CHLOROPLASTIC"/>
    <property type="match status" value="1"/>
</dbReference>
<feature type="binding site" evidence="9">
    <location>
        <position position="84"/>
    </location>
    <ligand>
        <name>Mg(2+)</name>
        <dbReference type="ChEBI" id="CHEBI:18420"/>
        <label>1</label>
    </ligand>
</feature>
<keyword evidence="5 9" id="KW-0479">Metal-binding</keyword>
<feature type="binding site" evidence="9">
    <location>
        <position position="106"/>
    </location>
    <ligand>
        <name>Mg(2+)</name>
        <dbReference type="ChEBI" id="CHEBI:18420"/>
        <label>2</label>
    </ligand>
</feature>
<name>A0ABV7HWI9_9GAMM</name>
<evidence type="ECO:0000256" key="8">
    <source>
        <dbReference type="ARBA" id="ARBA00023277"/>
    </source>
</evidence>
<evidence type="ECO:0000256" key="1">
    <source>
        <dbReference type="ARBA" id="ARBA00001273"/>
    </source>
</evidence>
<evidence type="ECO:0000256" key="7">
    <source>
        <dbReference type="ARBA" id="ARBA00022842"/>
    </source>
</evidence>
<organism evidence="13 14">
    <name type="scientific">Gilvimarinus japonicus</name>
    <dbReference type="NCBI Taxonomy" id="1796469"/>
    <lineage>
        <taxon>Bacteria</taxon>
        <taxon>Pseudomonadati</taxon>
        <taxon>Pseudomonadota</taxon>
        <taxon>Gammaproteobacteria</taxon>
        <taxon>Cellvibrionales</taxon>
        <taxon>Cellvibrionaceae</taxon>
        <taxon>Gilvimarinus</taxon>
    </lineage>
</organism>
<evidence type="ECO:0000256" key="9">
    <source>
        <dbReference type="HAMAP-Rule" id="MF_01855"/>
    </source>
</evidence>
<evidence type="ECO:0000256" key="6">
    <source>
        <dbReference type="ARBA" id="ARBA00022801"/>
    </source>
</evidence>
<dbReference type="PANTHER" id="PTHR11556">
    <property type="entry name" value="FRUCTOSE-1,6-BISPHOSPHATASE-RELATED"/>
    <property type="match status" value="1"/>
</dbReference>
<sequence length="323" mass="34376">MQSVELQLTQDQVSPDMAELVLTVLSASKTIAHKVRRGALAGVLGSAAQQNVQGETQKNLDVIANDILKEALLASPHVRSVASEEEDNVVAGNAQGGYVVAFDPLDGSSNIDINGQIGTIFTIYRAVDDAAADSPAQFAQQGRAQVCAGYVLYGPSTQLALTTGGPSRLYTLDTDGEYLLTQAELAIAVDCQEFSINLSNLRHWAPTTQAYIQGLQAGKDGARGKDFNMRWNGAMVGDVHRVLMRGGIFLYPANTQSKLHNGKLRLLYEANPMAMLVEKAGGKAVIGAQAILDVLPENLHQRVPVILGAANEVDAFLSAEGYA</sequence>
<keyword evidence="8 9" id="KW-0119">Carbohydrate metabolism</keyword>
<feature type="binding site" evidence="9">
    <location>
        <begin position="106"/>
        <end position="109"/>
    </location>
    <ligand>
        <name>substrate</name>
    </ligand>
</feature>
<dbReference type="PIRSF" id="PIRSF000904">
    <property type="entry name" value="FBPtase_SBPase"/>
    <property type="match status" value="1"/>
</dbReference>
<evidence type="ECO:0000256" key="5">
    <source>
        <dbReference type="ARBA" id="ARBA00022723"/>
    </source>
</evidence>
<evidence type="ECO:0000259" key="12">
    <source>
        <dbReference type="Pfam" id="PF18913"/>
    </source>
</evidence>
<feature type="binding site" evidence="9">
    <location>
        <position position="105"/>
    </location>
    <ligand>
        <name>Mg(2+)</name>
        <dbReference type="ChEBI" id="CHEBI:18420"/>
        <label>1</label>
    </ligand>
</feature>
<protein>
    <recommendedName>
        <fullName evidence="9">Fructose-1,6-bisphosphatase class 1</fullName>
        <shortName evidence="9">FBPase class 1</shortName>
        <ecNumber evidence="9">3.1.3.11</ecNumber>
    </recommendedName>
    <alternativeName>
        <fullName evidence="9">D-fructose-1,6-bisphosphate 1-phosphohydrolase class 1</fullName>
    </alternativeName>
</protein>
<feature type="binding site" evidence="9">
    <location>
        <position position="103"/>
    </location>
    <ligand>
        <name>Mg(2+)</name>
        <dbReference type="ChEBI" id="CHEBI:18420"/>
        <label>1</label>
    </ligand>
</feature>
<dbReference type="Pfam" id="PF00316">
    <property type="entry name" value="FBPase"/>
    <property type="match status" value="1"/>
</dbReference>
<dbReference type="InterPro" id="IPR033391">
    <property type="entry name" value="FBPase_N"/>
</dbReference>
<evidence type="ECO:0000256" key="3">
    <source>
        <dbReference type="ARBA" id="ARBA00010941"/>
    </source>
</evidence>
<keyword evidence="4 9" id="KW-0963">Cytoplasm</keyword>
<dbReference type="Proteomes" id="UP001595548">
    <property type="component" value="Unassembled WGS sequence"/>
</dbReference>
<evidence type="ECO:0000313" key="14">
    <source>
        <dbReference type="Proteomes" id="UP001595548"/>
    </source>
</evidence>
<keyword evidence="7 9" id="KW-0460">Magnesium</keyword>
<comment type="caution">
    <text evidence="13">The sequence shown here is derived from an EMBL/GenBank/DDBJ whole genome shotgun (WGS) entry which is preliminary data.</text>
</comment>
<feature type="binding site" evidence="9">
    <location>
        <position position="269"/>
    </location>
    <ligand>
        <name>Mg(2+)</name>
        <dbReference type="ChEBI" id="CHEBI:18420"/>
        <label>2</label>
    </ligand>
</feature>
<accession>A0ABV7HWI9</accession>
<dbReference type="RefSeq" id="WP_382418359.1">
    <property type="nucleotide sequence ID" value="NZ_AP031500.1"/>
</dbReference>
<dbReference type="EC" id="3.1.3.11" evidence="9"/>
<dbReference type="InterPro" id="IPR044015">
    <property type="entry name" value="FBPase_C_dom"/>
</dbReference>
<dbReference type="InterPro" id="IPR028343">
    <property type="entry name" value="FBPtase"/>
</dbReference>
<dbReference type="PRINTS" id="PR00115">
    <property type="entry name" value="F16BPHPHTASE"/>
</dbReference>
<evidence type="ECO:0000256" key="2">
    <source>
        <dbReference type="ARBA" id="ARBA00005215"/>
    </source>
</evidence>
<feature type="binding site" evidence="9">
    <location>
        <position position="263"/>
    </location>
    <ligand>
        <name>substrate</name>
    </ligand>
</feature>
<dbReference type="EMBL" id="JBHRTL010000031">
    <property type="protein sequence ID" value="MFC3156895.1"/>
    <property type="molecule type" value="Genomic_DNA"/>
</dbReference>
<dbReference type="CDD" id="cd00354">
    <property type="entry name" value="FBPase"/>
    <property type="match status" value="1"/>
</dbReference>
<evidence type="ECO:0000313" key="13">
    <source>
        <dbReference type="EMBL" id="MFC3156895.1"/>
    </source>
</evidence>
<comment type="cofactor">
    <cofactor evidence="9">
        <name>Mg(2+)</name>
        <dbReference type="ChEBI" id="CHEBI:18420"/>
    </cofactor>
    <text evidence="9">Binds 2 magnesium ions per subunit.</text>
</comment>
<keyword evidence="14" id="KW-1185">Reference proteome</keyword>
<comment type="pathway">
    <text evidence="2">Carbohydrate biosynthesis; Calvin cycle.</text>
</comment>